<gene>
    <name evidence="1" type="ORF">LAZ67_20001566</name>
</gene>
<accession>A0ABY6LLU9</accession>
<evidence type="ECO:0000313" key="1">
    <source>
        <dbReference type="EMBL" id="UYV81574.1"/>
    </source>
</evidence>
<sequence length="112" mass="13135">MFDDKEDYSRKFVSALKLREQKPEESIEFYIQDVLNLCRQLNPNIQGRPPHGVSDDNHRILLTIEVATTMDFTNHCRRIEKLNKKIISSVRFERIPSVATNKNEEAGYTLRI</sequence>
<evidence type="ECO:0000313" key="2">
    <source>
        <dbReference type="Proteomes" id="UP001235939"/>
    </source>
</evidence>
<dbReference type="EMBL" id="CP092882">
    <property type="protein sequence ID" value="UYV81574.1"/>
    <property type="molecule type" value="Genomic_DNA"/>
</dbReference>
<keyword evidence="2" id="KW-1185">Reference proteome</keyword>
<protein>
    <submittedName>
        <fullName evidence="1">Uncharacterized protein</fullName>
    </submittedName>
</protein>
<dbReference type="Proteomes" id="UP001235939">
    <property type="component" value="Chromosome 20"/>
</dbReference>
<organism evidence="1 2">
    <name type="scientific">Cordylochernes scorpioides</name>
    <dbReference type="NCBI Taxonomy" id="51811"/>
    <lineage>
        <taxon>Eukaryota</taxon>
        <taxon>Metazoa</taxon>
        <taxon>Ecdysozoa</taxon>
        <taxon>Arthropoda</taxon>
        <taxon>Chelicerata</taxon>
        <taxon>Arachnida</taxon>
        <taxon>Pseudoscorpiones</taxon>
        <taxon>Cheliferoidea</taxon>
        <taxon>Chernetidae</taxon>
        <taxon>Cordylochernes</taxon>
    </lineage>
</organism>
<name>A0ABY6LLU9_9ARAC</name>
<reference evidence="1 2" key="1">
    <citation type="submission" date="2022-01" db="EMBL/GenBank/DDBJ databases">
        <title>A chromosomal length assembly of Cordylochernes scorpioides.</title>
        <authorList>
            <person name="Zeh D."/>
            <person name="Zeh J."/>
        </authorList>
    </citation>
    <scope>NUCLEOTIDE SEQUENCE [LARGE SCALE GENOMIC DNA]</scope>
    <source>
        <strain evidence="1">IN4F17</strain>
        <tissue evidence="1">Whole Body</tissue>
    </source>
</reference>
<proteinExistence type="predicted"/>